<protein>
    <submittedName>
        <fullName evidence="1">SDR family NAD(P)-dependent oxidoreductase</fullName>
    </submittedName>
</protein>
<evidence type="ECO:0000313" key="1">
    <source>
        <dbReference type="EMBL" id="MBE9219822.1"/>
    </source>
</evidence>
<dbReference type="EMBL" id="JADEWF010000046">
    <property type="protein sequence ID" value="MBE9219822.1"/>
    <property type="molecule type" value="Genomic_DNA"/>
</dbReference>
<proteinExistence type="predicted"/>
<sequence length="540" mass="61201">MQVCLVTGGNSGVGLMTAVGLAKLGNHVFIACRLATKAAKAIEYIQQTTGNQNVEFLPLDLASLDSVRNCVTIFNSKNLPLHILVNNAGIFNRRGTTKEGFELIWGTNYLGHFLLTYLLLEKMQKSAPGRIIMISSDLALSPSSINWDLLVKKTPLNFLNLYAISKLCLLLLTQELSQRLNNSQITVNAIHPGFVQSNITIWHHFSKYLGLGISPAAGAYSTLICTTSPDYQDITGKFLDRHNQEIPLPKIARNQAILQQLWQRSLLWTGCNQQQNLQTINYHENDGIWGPISLNLDNKELEEITKHILNKVLPRFPKKILFTQLLLSLIKFDFGSFLLIILQGFKKSFYMERHLDSPIIMQLCHNESLLEKLTEYLGENLVLWRSELWVNYPSQQLIPLWHQDSYPKLLQGNGKTIHAYIALTEVNEHNGFEYIPHNDSQKCQIKMTDPFSGNHFFDIPHEIEKKAIPVVLKPGEFVLFTDNLIHRSIRNQSGKLRLSLTLRLTQLGVEILPGYTSNDHKPIILQSQKKGKTNLTVPLP</sequence>
<organism evidence="1 2">
    <name type="scientific">Dolichospermum flos-aquae LEGE 04289</name>
    <dbReference type="NCBI Taxonomy" id="1828708"/>
    <lineage>
        <taxon>Bacteria</taxon>
        <taxon>Bacillati</taxon>
        <taxon>Cyanobacteriota</taxon>
        <taxon>Cyanophyceae</taxon>
        <taxon>Nostocales</taxon>
        <taxon>Aphanizomenonaceae</taxon>
        <taxon>Dolichospermum</taxon>
    </lineage>
</organism>
<dbReference type="Proteomes" id="UP000597867">
    <property type="component" value="Unassembled WGS sequence"/>
</dbReference>
<accession>A0ACC5Q2M4</accession>
<name>A0ACC5Q2M4_DOLFA</name>
<comment type="caution">
    <text evidence="1">The sequence shown here is derived from an EMBL/GenBank/DDBJ whole genome shotgun (WGS) entry which is preliminary data.</text>
</comment>
<keyword evidence="2" id="KW-1185">Reference proteome</keyword>
<evidence type="ECO:0000313" key="2">
    <source>
        <dbReference type="Proteomes" id="UP000597867"/>
    </source>
</evidence>
<gene>
    <name evidence="1" type="ORF">IQ222_13700</name>
</gene>
<reference evidence="1" key="1">
    <citation type="submission" date="2020-10" db="EMBL/GenBank/DDBJ databases">
        <authorList>
            <person name="Castelo-Branco R."/>
            <person name="Eusebio N."/>
            <person name="Adriana R."/>
            <person name="Vieira A."/>
            <person name="Brugerolle De Fraissinette N."/>
            <person name="Rezende De Castro R."/>
            <person name="Schneider M.P."/>
            <person name="Vasconcelos V."/>
            <person name="Leao P.N."/>
        </authorList>
    </citation>
    <scope>NUCLEOTIDE SEQUENCE</scope>
    <source>
        <strain evidence="1">LEGE 04289</strain>
    </source>
</reference>